<protein>
    <submittedName>
        <fullName evidence="1">Uncharacterized protein</fullName>
    </submittedName>
</protein>
<evidence type="ECO:0000313" key="1">
    <source>
        <dbReference type="EMBL" id="TCC90445.1"/>
    </source>
</evidence>
<accession>A0A4R0MTQ8</accession>
<evidence type="ECO:0000313" key="2">
    <source>
        <dbReference type="Proteomes" id="UP000292884"/>
    </source>
</evidence>
<gene>
    <name evidence="1" type="ORF">EZ428_14315</name>
</gene>
<dbReference type="RefSeq" id="WP_131553844.1">
    <property type="nucleotide sequence ID" value="NZ_SJSK01000003.1"/>
</dbReference>
<keyword evidence="2" id="KW-1185">Reference proteome</keyword>
<name>A0A4R0MTQ8_9SPHI</name>
<dbReference type="EMBL" id="SJSK01000003">
    <property type="protein sequence ID" value="TCC90445.1"/>
    <property type="molecule type" value="Genomic_DNA"/>
</dbReference>
<dbReference type="AlphaFoldDB" id="A0A4R0MTQ8"/>
<dbReference type="Proteomes" id="UP000292884">
    <property type="component" value="Unassembled WGS sequence"/>
</dbReference>
<proteinExistence type="predicted"/>
<dbReference type="OrthoDB" id="765072at2"/>
<organism evidence="1 2">
    <name type="scientific">Pedobacter frigiditerrae</name>
    <dbReference type="NCBI Taxonomy" id="2530452"/>
    <lineage>
        <taxon>Bacteria</taxon>
        <taxon>Pseudomonadati</taxon>
        <taxon>Bacteroidota</taxon>
        <taxon>Sphingobacteriia</taxon>
        <taxon>Sphingobacteriales</taxon>
        <taxon>Sphingobacteriaceae</taxon>
        <taxon>Pedobacter</taxon>
    </lineage>
</organism>
<sequence>MSETNTIPEFKDFKTFYKKAVEPLKKANIGYIRLDGKMQGGTRNVFAYFWYKDKKWKVNADTYIDRLKIAFDEFDKSEEPFVIKPLRDYKGETLSIKGQPIRNAKFNVFLVV</sequence>
<comment type="caution">
    <text evidence="1">The sequence shown here is derived from an EMBL/GenBank/DDBJ whole genome shotgun (WGS) entry which is preliminary data.</text>
</comment>
<reference evidence="1 2" key="1">
    <citation type="submission" date="2019-02" db="EMBL/GenBank/DDBJ databases">
        <title>Pedobacter sp. RP-1-13 sp. nov., isolated from Arctic soil.</title>
        <authorList>
            <person name="Dahal R.H."/>
        </authorList>
    </citation>
    <scope>NUCLEOTIDE SEQUENCE [LARGE SCALE GENOMIC DNA]</scope>
    <source>
        <strain evidence="1 2">RP-1-13</strain>
    </source>
</reference>